<accession>A0A249JZC6</accession>
<dbReference type="PANTHER" id="PTHR40048:SF1">
    <property type="entry name" value="RHAMNOSYL O-METHYLTRANSFERASE"/>
    <property type="match status" value="1"/>
</dbReference>
<evidence type="ECO:0000313" key="3">
    <source>
        <dbReference type="EMBL" id="ASY09893.2"/>
    </source>
</evidence>
<dbReference type="PANTHER" id="PTHR40048">
    <property type="entry name" value="RHAMNOSYL O-METHYLTRANSFERASE"/>
    <property type="match status" value="1"/>
</dbReference>
<name>A0A249JZC6_9ACTN</name>
<dbReference type="GO" id="GO:0005886">
    <property type="term" value="C:plasma membrane"/>
    <property type="evidence" value="ECO:0007669"/>
    <property type="project" value="TreeGrafter"/>
</dbReference>
<proteinExistence type="predicted"/>
<organism evidence="3 4">
    <name type="scientific">Candidatus Nanopelagicus limnae</name>
    <dbReference type="NCBI Taxonomy" id="1884634"/>
    <lineage>
        <taxon>Bacteria</taxon>
        <taxon>Bacillati</taxon>
        <taxon>Actinomycetota</taxon>
        <taxon>Actinomycetes</taxon>
        <taxon>Candidatus Nanopelagicales</taxon>
        <taxon>Candidatus Nanopelagicaceae</taxon>
        <taxon>Candidatus Nanopelagicus</taxon>
    </lineage>
</organism>
<dbReference type="Pfam" id="PF04989">
    <property type="entry name" value="RMNT_CmcI"/>
    <property type="match status" value="1"/>
</dbReference>
<dbReference type="AlphaFoldDB" id="A0A249JZC6"/>
<dbReference type="GO" id="GO:0071770">
    <property type="term" value="P:DIM/DIP cell wall layer assembly"/>
    <property type="evidence" value="ECO:0007669"/>
    <property type="project" value="TreeGrafter"/>
</dbReference>
<keyword evidence="4" id="KW-1185">Reference proteome</keyword>
<keyword evidence="2 3" id="KW-0808">Transferase</keyword>
<dbReference type="Gene3D" id="3.40.50.150">
    <property type="entry name" value="Vaccinia Virus protein VP39"/>
    <property type="match status" value="1"/>
</dbReference>
<dbReference type="OrthoDB" id="189417at2"/>
<evidence type="ECO:0000313" key="4">
    <source>
        <dbReference type="Proteomes" id="UP000217153"/>
    </source>
</evidence>
<dbReference type="KEGG" id="abam:B1s21122_06210"/>
<gene>
    <name evidence="3" type="ORF">B1s21122_06210</name>
</gene>
<dbReference type="GO" id="GO:0008610">
    <property type="term" value="P:lipid biosynthetic process"/>
    <property type="evidence" value="ECO:0007669"/>
    <property type="project" value="InterPro"/>
</dbReference>
<dbReference type="SUPFAM" id="SSF53335">
    <property type="entry name" value="S-adenosyl-L-methionine-dependent methyltransferases"/>
    <property type="match status" value="1"/>
</dbReference>
<dbReference type="InterPro" id="IPR029063">
    <property type="entry name" value="SAM-dependent_MTases_sf"/>
</dbReference>
<dbReference type="GO" id="GO:0032259">
    <property type="term" value="P:methylation"/>
    <property type="evidence" value="ECO:0007669"/>
    <property type="project" value="UniProtKB-KW"/>
</dbReference>
<dbReference type="Proteomes" id="UP000217153">
    <property type="component" value="Chromosome"/>
</dbReference>
<evidence type="ECO:0000256" key="1">
    <source>
        <dbReference type="ARBA" id="ARBA00022603"/>
    </source>
</evidence>
<evidence type="ECO:0000256" key="2">
    <source>
        <dbReference type="ARBA" id="ARBA00022679"/>
    </source>
</evidence>
<dbReference type="InterPro" id="IPR007072">
    <property type="entry name" value="RNMT_CmcI"/>
</dbReference>
<keyword evidence="1 3" id="KW-0489">Methyltransferase</keyword>
<dbReference type="EMBL" id="CP016768">
    <property type="protein sequence ID" value="ASY09893.2"/>
    <property type="molecule type" value="Genomic_DNA"/>
</dbReference>
<sequence>MERGNMNKPWDEEFEVWRNSFLEIQAKDIEFSNLSKAWMQKAVDNKFSYQFDWMGVPIIQMPGDLVIFQEIVWKTRPDLIIETGVARGGSLIFWASMQTLCGIDGKVLGVDIDIRDHAKRAISGSQFNQQIQLLQGSSTDLDVFDEVKKFASPFKRIMVVLDSNHTHEHVLDELKLYADLVSPGCMLLVLDTVIDDLNVDLDRPWGPGASPKSAVIEHMKSRQGLFKNLPEFENRATLTVAPNGYWLRL</sequence>
<reference evidence="4" key="1">
    <citation type="submission" date="2016-10" db="EMBL/GenBank/DDBJ databases">
        <title>High microdiversification within the ubiquitous acI lineage of Actinobacteria.</title>
        <authorList>
            <person name="Neuenschwander S.M."/>
            <person name="Salcher M."/>
            <person name="Ghai R."/>
            <person name="Pernthaler J."/>
        </authorList>
    </citation>
    <scope>NUCLEOTIDE SEQUENCE [LARGE SCALE GENOMIC DNA]</scope>
</reference>
<dbReference type="GO" id="GO:0008168">
    <property type="term" value="F:methyltransferase activity"/>
    <property type="evidence" value="ECO:0007669"/>
    <property type="project" value="UniProtKB-KW"/>
</dbReference>
<protein>
    <submittedName>
        <fullName evidence="3">Methyltransferase</fullName>
    </submittedName>
</protein>